<dbReference type="PANTHER" id="PTHR15032:SF4">
    <property type="entry name" value="N-ACYL-PHOSPHATIDYLETHANOLAMINE-HYDROLYZING PHOSPHOLIPASE D"/>
    <property type="match status" value="1"/>
</dbReference>
<keyword evidence="1" id="KW-1133">Transmembrane helix</keyword>
<dbReference type="RefSeq" id="WP_074829829.1">
    <property type="nucleotide sequence ID" value="NZ_FOAT01000002.1"/>
</dbReference>
<dbReference type="OrthoDB" id="9805728at2"/>
<proteinExistence type="predicted"/>
<name>A0A1H7H4A2_RUMAL</name>
<evidence type="ECO:0000259" key="2">
    <source>
        <dbReference type="Pfam" id="PF12706"/>
    </source>
</evidence>
<dbReference type="AlphaFoldDB" id="A0A1H7H4A2"/>
<keyword evidence="1" id="KW-0472">Membrane</keyword>
<protein>
    <submittedName>
        <fullName evidence="3">L-ascorbate metabolism protein UlaG, beta-lactamase superfamily</fullName>
    </submittedName>
</protein>
<evidence type="ECO:0000313" key="4">
    <source>
        <dbReference type="Proteomes" id="UP000186015"/>
    </source>
</evidence>
<dbReference type="SUPFAM" id="SSF56281">
    <property type="entry name" value="Metallo-hydrolase/oxidoreductase"/>
    <property type="match status" value="1"/>
</dbReference>
<evidence type="ECO:0000313" key="3">
    <source>
        <dbReference type="EMBL" id="SEK43780.1"/>
    </source>
</evidence>
<dbReference type="EMBL" id="FOAT01000002">
    <property type="protein sequence ID" value="SEK43780.1"/>
    <property type="molecule type" value="Genomic_DNA"/>
</dbReference>
<dbReference type="InterPro" id="IPR036866">
    <property type="entry name" value="RibonucZ/Hydroxyglut_hydro"/>
</dbReference>
<dbReference type="GO" id="GO:0005737">
    <property type="term" value="C:cytoplasm"/>
    <property type="evidence" value="ECO:0007669"/>
    <property type="project" value="TreeGrafter"/>
</dbReference>
<dbReference type="Proteomes" id="UP000186015">
    <property type="component" value="Unassembled WGS sequence"/>
</dbReference>
<accession>A0A1H7H4A2</accession>
<gene>
    <name evidence="3" type="ORF">SAMN05216469_102334</name>
</gene>
<dbReference type="InterPro" id="IPR001279">
    <property type="entry name" value="Metallo-B-lactamas"/>
</dbReference>
<dbReference type="Gene3D" id="3.60.15.10">
    <property type="entry name" value="Ribonuclease Z/Hydroxyacylglutathione hydrolase-like"/>
    <property type="match status" value="1"/>
</dbReference>
<feature type="domain" description="Metallo-beta-lactamase" evidence="2">
    <location>
        <begin position="119"/>
        <end position="314"/>
    </location>
</feature>
<evidence type="ECO:0000256" key="1">
    <source>
        <dbReference type="SAM" id="Phobius"/>
    </source>
</evidence>
<sequence>MKALKKCGKVLLIIVILLAVILLIGLLFLKFYPPIGDAPGKDEQKEYADKTDLYYDKQFHNESDFTVMTGDQDKKSSKTVPDKKLPAVKIESVERAADGELKVTWLGHSTSLIQLGDKNIFIDPVLSDRSSPVGFAGPERFSELALEIENVPDIDVLFISHDHYDHLDYNVIKAIDGRVSHYVVPLGIDVMLKGWGVDESKLHPLYWWESIELDGITYTLTPAQHYTGRNPLKMNVTLWGGLYIKNSTHSVYYSGDTGYYDVFEQVYERFGETELMLADSGQYDSGWNETHMFPEQTVQAAKDVHAKWLIPVHWGAFVLSNHSWYDPPERAVKAAEEQGVSLATPRLGQTVNYDDVSSFNEHWWEKYK</sequence>
<dbReference type="Pfam" id="PF12706">
    <property type="entry name" value="Lactamase_B_2"/>
    <property type="match status" value="1"/>
</dbReference>
<dbReference type="PANTHER" id="PTHR15032">
    <property type="entry name" value="N-ACYL-PHOSPHATIDYLETHANOLAMINE-HYDROLYZING PHOSPHOLIPASE D"/>
    <property type="match status" value="1"/>
</dbReference>
<keyword evidence="1" id="KW-0812">Transmembrane</keyword>
<feature type="transmembrane region" description="Helical" evidence="1">
    <location>
        <begin position="12"/>
        <end position="32"/>
    </location>
</feature>
<organism evidence="3 4">
    <name type="scientific">Ruminococcus albus</name>
    <dbReference type="NCBI Taxonomy" id="1264"/>
    <lineage>
        <taxon>Bacteria</taxon>
        <taxon>Bacillati</taxon>
        <taxon>Bacillota</taxon>
        <taxon>Clostridia</taxon>
        <taxon>Eubacteriales</taxon>
        <taxon>Oscillospiraceae</taxon>
        <taxon>Ruminococcus</taxon>
    </lineage>
</organism>
<reference evidence="3 4" key="1">
    <citation type="submission" date="2016-10" db="EMBL/GenBank/DDBJ databases">
        <authorList>
            <person name="de Groot N.N."/>
        </authorList>
    </citation>
    <scope>NUCLEOTIDE SEQUENCE [LARGE SCALE GENOMIC DNA]</scope>
    <source>
        <strain evidence="3 4">KH2T6</strain>
    </source>
</reference>